<dbReference type="RefSeq" id="WP_344705052.1">
    <property type="nucleotide sequence ID" value="NZ_BAAAZT010000077.1"/>
</dbReference>
<protein>
    <submittedName>
        <fullName evidence="1">TIGR04282 family arsenosugar biosynthesis glycosyltransferase</fullName>
    </submittedName>
</protein>
<evidence type="ECO:0000313" key="2">
    <source>
        <dbReference type="Proteomes" id="UP001500133"/>
    </source>
</evidence>
<sequence>MHNNPSAECGPVALHLLAKAPVPGRAKTRLMPRLGAHGAASAHAEMVRRCVAHACRALPAAQVTLWTALDHGHPLFAELKQRLGIHLAAQPEGHLGVRIRHALAGSAGPSMIMGSDCPSITPELIQACADSLATHPVVILPAEDGGYGLIGTRGLTPADARALFHDIPWGGDEVLAVTRARLAARGLEAAFPATVWDVDRPEDWQRYRRLYPRAPSLASPFLSPGWSR</sequence>
<comment type="caution">
    <text evidence="1">The sequence shown here is derived from an EMBL/GenBank/DDBJ whole genome shotgun (WGS) entry which is preliminary data.</text>
</comment>
<gene>
    <name evidence="1" type="ORF">GCM10022228_22640</name>
</gene>
<proteinExistence type="predicted"/>
<name>A0ABP7LYF7_9GAMM</name>
<dbReference type="InterPro" id="IPR018641">
    <property type="entry name" value="Trfase_1_rSAM/seldom-assoc"/>
</dbReference>
<dbReference type="PANTHER" id="PTHR36529">
    <property type="entry name" value="SLL1095 PROTEIN"/>
    <property type="match status" value="1"/>
</dbReference>
<dbReference type="InterPro" id="IPR029044">
    <property type="entry name" value="Nucleotide-diphossugar_trans"/>
</dbReference>
<dbReference type="PANTHER" id="PTHR36529:SF1">
    <property type="entry name" value="GLYCOSYLTRANSFERASE"/>
    <property type="match status" value="1"/>
</dbReference>
<dbReference type="Proteomes" id="UP001500133">
    <property type="component" value="Unassembled WGS sequence"/>
</dbReference>
<organism evidence="1 2">
    <name type="scientific">Halomonas cibimaris</name>
    <dbReference type="NCBI Taxonomy" id="657012"/>
    <lineage>
        <taxon>Bacteria</taxon>
        <taxon>Pseudomonadati</taxon>
        <taxon>Pseudomonadota</taxon>
        <taxon>Gammaproteobacteria</taxon>
        <taxon>Oceanospirillales</taxon>
        <taxon>Halomonadaceae</taxon>
        <taxon>Halomonas</taxon>
    </lineage>
</organism>
<dbReference type="SUPFAM" id="SSF53448">
    <property type="entry name" value="Nucleotide-diphospho-sugar transferases"/>
    <property type="match status" value="1"/>
</dbReference>
<accession>A0ABP7LYF7</accession>
<dbReference type="Gene3D" id="3.90.550.10">
    <property type="entry name" value="Spore Coat Polysaccharide Biosynthesis Protein SpsA, Chain A"/>
    <property type="match status" value="1"/>
</dbReference>
<dbReference type="EMBL" id="BAAAZT010000077">
    <property type="protein sequence ID" value="GAA3910957.1"/>
    <property type="molecule type" value="Genomic_DNA"/>
</dbReference>
<keyword evidence="2" id="KW-1185">Reference proteome</keyword>
<dbReference type="Pfam" id="PF09837">
    <property type="entry name" value="DUF2064"/>
    <property type="match status" value="1"/>
</dbReference>
<dbReference type="NCBIfam" id="TIGR04282">
    <property type="entry name" value="glyco_like_cofC"/>
    <property type="match status" value="1"/>
</dbReference>
<evidence type="ECO:0000313" key="1">
    <source>
        <dbReference type="EMBL" id="GAA3910957.1"/>
    </source>
</evidence>
<reference evidence="2" key="1">
    <citation type="journal article" date="2019" name="Int. J. Syst. Evol. Microbiol.">
        <title>The Global Catalogue of Microorganisms (GCM) 10K type strain sequencing project: providing services to taxonomists for standard genome sequencing and annotation.</title>
        <authorList>
            <consortium name="The Broad Institute Genomics Platform"/>
            <consortium name="The Broad Institute Genome Sequencing Center for Infectious Disease"/>
            <person name="Wu L."/>
            <person name="Ma J."/>
        </authorList>
    </citation>
    <scope>NUCLEOTIDE SEQUENCE [LARGE SCALE GENOMIC DNA]</scope>
    <source>
        <strain evidence="2">JCM 16914</strain>
    </source>
</reference>